<evidence type="ECO:0000313" key="1">
    <source>
        <dbReference type="EMBL" id="MVT45059.1"/>
    </source>
</evidence>
<organism evidence="1 2">
    <name type="scientific">Chitinophaga oryziterrae</name>
    <dbReference type="NCBI Taxonomy" id="1031224"/>
    <lineage>
        <taxon>Bacteria</taxon>
        <taxon>Pseudomonadati</taxon>
        <taxon>Bacteroidota</taxon>
        <taxon>Chitinophagia</taxon>
        <taxon>Chitinophagales</taxon>
        <taxon>Chitinophagaceae</taxon>
        <taxon>Chitinophaga</taxon>
    </lineage>
</organism>
<accession>A0A6N8JKX2</accession>
<dbReference type="RefSeq" id="WP_157303844.1">
    <property type="nucleotide sequence ID" value="NZ_BAAAZB010000018.1"/>
</dbReference>
<comment type="caution">
    <text evidence="1">The sequence shown here is derived from an EMBL/GenBank/DDBJ whole genome shotgun (WGS) entry which is preliminary data.</text>
</comment>
<sequence length="197" mass="23363">MKEILLFLFFPSLCFSQTKKVSKRDIIFKGPIYSNEDTVLVGNERREWKDSLNFTIVRGKYKSGSRHIEILEDTQTKIYYWKKFYPNGKLKEEGAMTKDEILCIGRWKFYSDNGNYHKSVNYDTLLNIPYHKAIEIARVYDFKMPDLDIDFVTIENSSYWQVRKWIMKNGDGHSSTILINTTDGTIRKLTKEVEKHY</sequence>
<keyword evidence="2" id="KW-1185">Reference proteome</keyword>
<protein>
    <submittedName>
        <fullName evidence="1">Uncharacterized protein</fullName>
    </submittedName>
</protein>
<name>A0A6N8JKX2_9BACT</name>
<reference evidence="1 2" key="1">
    <citation type="submission" date="2019-12" db="EMBL/GenBank/DDBJ databases">
        <title>The draft genomic sequence of strain Chitinophaga oryziterrae JCM 16595.</title>
        <authorList>
            <person name="Zhang X."/>
        </authorList>
    </citation>
    <scope>NUCLEOTIDE SEQUENCE [LARGE SCALE GENOMIC DNA]</scope>
    <source>
        <strain evidence="1 2">JCM 16595</strain>
    </source>
</reference>
<dbReference type="Gene3D" id="3.90.930.1">
    <property type="match status" value="1"/>
</dbReference>
<dbReference type="EMBL" id="WRXO01000015">
    <property type="protein sequence ID" value="MVT45059.1"/>
    <property type="molecule type" value="Genomic_DNA"/>
</dbReference>
<gene>
    <name evidence="1" type="ORF">GO495_31015</name>
</gene>
<dbReference type="Proteomes" id="UP000468388">
    <property type="component" value="Unassembled WGS sequence"/>
</dbReference>
<dbReference type="AlphaFoldDB" id="A0A6N8JKX2"/>
<proteinExistence type="predicted"/>
<evidence type="ECO:0000313" key="2">
    <source>
        <dbReference type="Proteomes" id="UP000468388"/>
    </source>
</evidence>
<dbReference type="OrthoDB" id="1274094at2"/>